<keyword evidence="3" id="KW-0520">NAD</keyword>
<feature type="non-terminal residue" evidence="4">
    <location>
        <position position="1"/>
    </location>
</feature>
<reference evidence="4" key="1">
    <citation type="journal article" date="2015" name="Nature">
        <title>Complex archaea that bridge the gap between prokaryotes and eukaryotes.</title>
        <authorList>
            <person name="Spang A."/>
            <person name="Saw J.H."/>
            <person name="Jorgensen S.L."/>
            <person name="Zaremba-Niedzwiedzka K."/>
            <person name="Martijn J."/>
            <person name="Lind A.E."/>
            <person name="van Eijk R."/>
            <person name="Schleper C."/>
            <person name="Guy L."/>
            <person name="Ettema T.J."/>
        </authorList>
    </citation>
    <scope>NUCLEOTIDE SEQUENCE</scope>
</reference>
<dbReference type="Pfam" id="PF04166">
    <property type="entry name" value="PdxA"/>
    <property type="match status" value="1"/>
</dbReference>
<dbReference type="SUPFAM" id="SSF53659">
    <property type="entry name" value="Isocitrate/Isopropylmalate dehydrogenase-like"/>
    <property type="match status" value="1"/>
</dbReference>
<gene>
    <name evidence="4" type="ORF">LCGC14_3163400</name>
</gene>
<proteinExistence type="predicted"/>
<dbReference type="GO" id="GO:0016491">
    <property type="term" value="F:oxidoreductase activity"/>
    <property type="evidence" value="ECO:0007669"/>
    <property type="project" value="UniProtKB-KW"/>
</dbReference>
<name>A0A0F8VQH7_9ZZZZ</name>
<comment type="caution">
    <text evidence="4">The sequence shown here is derived from an EMBL/GenBank/DDBJ whole genome shotgun (WGS) entry which is preliminary data.</text>
</comment>
<dbReference type="InterPro" id="IPR005255">
    <property type="entry name" value="PdxA_fam"/>
</dbReference>
<keyword evidence="1" id="KW-0479">Metal-binding</keyword>
<organism evidence="4">
    <name type="scientific">marine sediment metagenome</name>
    <dbReference type="NCBI Taxonomy" id="412755"/>
    <lineage>
        <taxon>unclassified sequences</taxon>
        <taxon>metagenomes</taxon>
        <taxon>ecological metagenomes</taxon>
    </lineage>
</organism>
<dbReference type="NCBIfam" id="TIGR00557">
    <property type="entry name" value="pdxA"/>
    <property type="match status" value="1"/>
</dbReference>
<keyword evidence="2" id="KW-0560">Oxidoreductase</keyword>
<protein>
    <recommendedName>
        <fullName evidence="5">4-hydroxythreonine-4-phosphate dehydrogenase PdxA</fullName>
    </recommendedName>
</protein>
<dbReference type="PANTHER" id="PTHR30004:SF6">
    <property type="entry name" value="D-THREONATE 4-PHOSPHATE DEHYDROGENASE"/>
    <property type="match status" value="1"/>
</dbReference>
<dbReference type="PANTHER" id="PTHR30004">
    <property type="entry name" value="4-HYDROXYTHREONINE-4-PHOSPHATE DEHYDROGENASE"/>
    <property type="match status" value="1"/>
</dbReference>
<sequence length="223" mass="23943">AVSMALKKDIGAVVTAPLNKEALNKSGYHYPGHTEILAELCGVEQICMMLVVRDLRVAHVSWHLSLKEACNFLSKEKILTTLKLGLQAVGRMGIEKPRVAVAGLNPHAGESGLLGEEEIIHIIPAVKEARGQGIDVVGPIPPDTLFYRAKKGEFDLIIAMYHDQGHIPLKMLGFFEGVNITLGLPIIRTSVAHGTAFDKVGKGTASPESLIKAVELAVQLVSS</sequence>
<dbReference type="GO" id="GO:0046872">
    <property type="term" value="F:metal ion binding"/>
    <property type="evidence" value="ECO:0007669"/>
    <property type="project" value="UniProtKB-KW"/>
</dbReference>
<evidence type="ECO:0008006" key="5">
    <source>
        <dbReference type="Google" id="ProtNLM"/>
    </source>
</evidence>
<evidence type="ECO:0000256" key="2">
    <source>
        <dbReference type="ARBA" id="ARBA00023002"/>
    </source>
</evidence>
<evidence type="ECO:0000256" key="3">
    <source>
        <dbReference type="ARBA" id="ARBA00023027"/>
    </source>
</evidence>
<evidence type="ECO:0000256" key="1">
    <source>
        <dbReference type="ARBA" id="ARBA00022723"/>
    </source>
</evidence>
<dbReference type="Gene3D" id="3.40.718.10">
    <property type="entry name" value="Isopropylmalate Dehydrogenase"/>
    <property type="match status" value="1"/>
</dbReference>
<evidence type="ECO:0000313" key="4">
    <source>
        <dbReference type="EMBL" id="KKK46623.1"/>
    </source>
</evidence>
<dbReference type="EMBL" id="LAZR01069986">
    <property type="protein sequence ID" value="KKK46623.1"/>
    <property type="molecule type" value="Genomic_DNA"/>
</dbReference>
<accession>A0A0F8VQH7</accession>
<dbReference type="AlphaFoldDB" id="A0A0F8VQH7"/>
<dbReference type="GO" id="GO:0051287">
    <property type="term" value="F:NAD binding"/>
    <property type="evidence" value="ECO:0007669"/>
    <property type="project" value="InterPro"/>
</dbReference>